<protein>
    <submittedName>
        <fullName evidence="1">Uncharacterized protein</fullName>
    </submittedName>
</protein>
<evidence type="ECO:0000313" key="1">
    <source>
        <dbReference type="EMBL" id="RNA37406.1"/>
    </source>
</evidence>
<dbReference type="EMBL" id="REGN01001050">
    <property type="protein sequence ID" value="RNA37406.1"/>
    <property type="molecule type" value="Genomic_DNA"/>
</dbReference>
<name>A0A3M7SNU2_BRAPC</name>
<keyword evidence="2" id="KW-1185">Reference proteome</keyword>
<reference evidence="1 2" key="1">
    <citation type="journal article" date="2018" name="Sci. Rep.">
        <title>Genomic signatures of local adaptation to the degree of environmental predictability in rotifers.</title>
        <authorList>
            <person name="Franch-Gras L."/>
            <person name="Hahn C."/>
            <person name="Garcia-Roger E.M."/>
            <person name="Carmona M.J."/>
            <person name="Serra M."/>
            <person name="Gomez A."/>
        </authorList>
    </citation>
    <scope>NUCLEOTIDE SEQUENCE [LARGE SCALE GENOMIC DNA]</scope>
    <source>
        <strain evidence="1">HYR1</strain>
    </source>
</reference>
<organism evidence="1 2">
    <name type="scientific">Brachionus plicatilis</name>
    <name type="common">Marine rotifer</name>
    <name type="synonym">Brachionus muelleri</name>
    <dbReference type="NCBI Taxonomy" id="10195"/>
    <lineage>
        <taxon>Eukaryota</taxon>
        <taxon>Metazoa</taxon>
        <taxon>Spiralia</taxon>
        <taxon>Gnathifera</taxon>
        <taxon>Rotifera</taxon>
        <taxon>Eurotatoria</taxon>
        <taxon>Monogononta</taxon>
        <taxon>Pseudotrocha</taxon>
        <taxon>Ploima</taxon>
        <taxon>Brachionidae</taxon>
        <taxon>Brachionus</taxon>
    </lineage>
</organism>
<evidence type="ECO:0000313" key="2">
    <source>
        <dbReference type="Proteomes" id="UP000276133"/>
    </source>
</evidence>
<accession>A0A3M7SNU2</accession>
<comment type="caution">
    <text evidence="1">The sequence shown here is derived from an EMBL/GenBank/DDBJ whole genome shotgun (WGS) entry which is preliminary data.</text>
</comment>
<proteinExistence type="predicted"/>
<dbReference type="AlphaFoldDB" id="A0A3M7SNU2"/>
<gene>
    <name evidence="1" type="ORF">BpHYR1_036388</name>
</gene>
<dbReference type="Proteomes" id="UP000276133">
    <property type="component" value="Unassembled WGS sequence"/>
</dbReference>
<sequence length="98" mass="11463">MTVNFNFPQQKKFKLTLIIIDKCVFRHVYLEQMLENSLKLKTFINLKKKCSNISSLIIKMIATYLSGLFCDIETSEKEKFKSGSFKTLLSINTQKFLK</sequence>